<accession>A0ABN6L6W9</accession>
<evidence type="ECO:0000313" key="2">
    <source>
        <dbReference type="Proteomes" id="UP001354989"/>
    </source>
</evidence>
<protein>
    <submittedName>
        <fullName evidence="1">Uncharacterized protein</fullName>
    </submittedName>
</protein>
<proteinExistence type="predicted"/>
<keyword evidence="2" id="KW-1185">Reference proteome</keyword>
<organism evidence="1 2">
    <name type="scientific">Persicobacter psychrovividus</name>
    <dbReference type="NCBI Taxonomy" id="387638"/>
    <lineage>
        <taxon>Bacteria</taxon>
        <taxon>Pseudomonadati</taxon>
        <taxon>Bacteroidota</taxon>
        <taxon>Cytophagia</taxon>
        <taxon>Cytophagales</taxon>
        <taxon>Persicobacteraceae</taxon>
        <taxon>Persicobacter</taxon>
    </lineage>
</organism>
<name>A0ABN6L6W9_9BACT</name>
<dbReference type="RefSeq" id="WP_338397986.1">
    <property type="nucleotide sequence ID" value="NZ_AP025292.1"/>
</dbReference>
<gene>
    <name evidence="1" type="ORF">PEPS_12520</name>
</gene>
<dbReference type="Proteomes" id="UP001354989">
    <property type="component" value="Chromosome"/>
</dbReference>
<dbReference type="EMBL" id="AP025292">
    <property type="protein sequence ID" value="BDC98971.1"/>
    <property type="molecule type" value="Genomic_DNA"/>
</dbReference>
<evidence type="ECO:0000313" key="1">
    <source>
        <dbReference type="EMBL" id="BDC98971.1"/>
    </source>
</evidence>
<reference evidence="1 2" key="1">
    <citation type="submission" date="2021-12" db="EMBL/GenBank/DDBJ databases">
        <title>Genome sequencing of bacteria with rrn-lacking chromosome and rrn-plasmid.</title>
        <authorList>
            <person name="Anda M."/>
            <person name="Iwasaki W."/>
        </authorList>
    </citation>
    <scope>NUCLEOTIDE SEQUENCE [LARGE SCALE GENOMIC DNA]</scope>
    <source>
        <strain evidence="1 2">NBRC 101262</strain>
    </source>
</reference>
<sequence length="241" mass="28114">MTKHEPLFLAIDEFIESKSIAFKSLNPAQDKAHSFQLLGRKLQEDYPNYPYTATLAGLCLDIIKAQIRHYPQNVFYDMDFMVHECVRMSLQQENGHAFLLMLSERLQALMATFGKETKISFQYVHDFSYGFDWAKWVGKSPEHRKNIGAFDPLFLDYLQGRGKEMLALIEVNDEKYAPLKSGEKYRNPFSFARTPAEETTLMRSLFAQNLIPLPLWDWDGVAVWDKDYQAERKIIAERLQK</sequence>